<evidence type="ECO:0000256" key="1">
    <source>
        <dbReference type="SAM" id="MobiDB-lite"/>
    </source>
</evidence>
<feature type="region of interest" description="Disordered" evidence="1">
    <location>
        <begin position="73"/>
        <end position="98"/>
    </location>
</feature>
<proteinExistence type="predicted"/>
<dbReference type="EMBL" id="FNPH01000009">
    <property type="protein sequence ID" value="SDZ30161.1"/>
    <property type="molecule type" value="Genomic_DNA"/>
</dbReference>
<name>A0A1H3RY23_9ACTN</name>
<dbReference type="Proteomes" id="UP000242415">
    <property type="component" value="Unassembled WGS sequence"/>
</dbReference>
<reference evidence="3" key="1">
    <citation type="submission" date="2016-10" db="EMBL/GenBank/DDBJ databases">
        <authorList>
            <person name="Varghese N."/>
            <person name="Submissions S."/>
        </authorList>
    </citation>
    <scope>NUCLEOTIDE SEQUENCE [LARGE SCALE GENOMIC DNA]</scope>
    <source>
        <strain evidence="3">DSM 45245</strain>
    </source>
</reference>
<evidence type="ECO:0000313" key="3">
    <source>
        <dbReference type="Proteomes" id="UP000242415"/>
    </source>
</evidence>
<protein>
    <submittedName>
        <fullName evidence="2">Uncharacterized protein</fullName>
    </submittedName>
</protein>
<feature type="compositionally biased region" description="Basic and acidic residues" evidence="1">
    <location>
        <begin position="82"/>
        <end position="98"/>
    </location>
</feature>
<evidence type="ECO:0000313" key="2">
    <source>
        <dbReference type="EMBL" id="SDZ30161.1"/>
    </source>
</evidence>
<dbReference type="STRING" id="405436.SAMN05444365_109146"/>
<organism evidence="2 3">
    <name type="scientific">Micromonospora pattaloongensis</name>
    <dbReference type="NCBI Taxonomy" id="405436"/>
    <lineage>
        <taxon>Bacteria</taxon>
        <taxon>Bacillati</taxon>
        <taxon>Actinomycetota</taxon>
        <taxon>Actinomycetes</taxon>
        <taxon>Micromonosporales</taxon>
        <taxon>Micromonosporaceae</taxon>
        <taxon>Micromonospora</taxon>
    </lineage>
</organism>
<sequence length="98" mass="10369">MTRRLFAIEQYDSSGRGAPPPPPALDTDDTRLVAAVHLPADDVVLALVEGPDAAAVAAAAAAAGWRVDRLNPARWITPGSDPARRKPDGRTEENRCAD</sequence>
<accession>A0A1H3RY23</accession>
<gene>
    <name evidence="2" type="ORF">SAMN05444365_109146</name>
</gene>
<keyword evidence="3" id="KW-1185">Reference proteome</keyword>
<dbReference type="AlphaFoldDB" id="A0A1H3RY23"/>
<dbReference type="RefSeq" id="WP_175543730.1">
    <property type="nucleotide sequence ID" value="NZ_FNPH01000009.1"/>
</dbReference>